<dbReference type="GO" id="GO:0016491">
    <property type="term" value="F:oxidoreductase activity"/>
    <property type="evidence" value="ECO:0007669"/>
    <property type="project" value="InterPro"/>
</dbReference>
<dbReference type="InterPro" id="IPR045087">
    <property type="entry name" value="Cu-oxidase_fam"/>
</dbReference>
<dbReference type="Pfam" id="PF07731">
    <property type="entry name" value="Cu-oxidase_2"/>
    <property type="match status" value="1"/>
</dbReference>
<dbReference type="EMBL" id="JEMC01001071">
    <property type="protein sequence ID" value="KYF99923.1"/>
    <property type="molecule type" value="Genomic_DNA"/>
</dbReference>
<dbReference type="GO" id="GO:0005507">
    <property type="term" value="F:copper ion binding"/>
    <property type="evidence" value="ECO:0007669"/>
    <property type="project" value="InterPro"/>
</dbReference>
<evidence type="ECO:0000313" key="2">
    <source>
        <dbReference type="EMBL" id="KYF99923.1"/>
    </source>
</evidence>
<sequence length="662" mass="73897">MKYGLSAAGGLVVLRRHGLASAAPGALRAVPRHAPTLHAGDIPRFTQPLTIPQVMPRSGKHFGPGALVDYYEIAVRQFEQHILPPELGLPPTTVWGYGSIHHPETFSYPAFTIEAEWRRPVRVKWINELKDPLTGRFLPHLLPVDPTLHWANPPGGLKDRDASCKHTRHCPDGPYRGPVPIVTHLHGIAPVAQEFDGHPEAWYLPAASDIPPEYARTGTYFDYFKKNPQSLASLWEPGAALYEYPNDQRAATLWYHDHTLGITRVNVYAGPAGFYLIRGGPDDLPPGVLPGPPPRLGDCPGTRVYEIPLVIQDRTFKDDGSLYYPESNGHDAPAFGTAPAHDEPPPIWVPAFVGNAMVVNGRTWPYLEVEQRRYRFRVLNACNTRYVGLRLSDGAKVHRFWVIGTDAGGFLPAPVEVDTLTLGPSERADLIVDFTNIPVGAELLLLNVSESGPTQAHLAHMAALVAEEQRDYTTEVMLFRVVPATSVDTSTPPDQLTLPCFTPHGPERLTRPLLLTEKTTAHDRSLLLLQGIIDLQTGQRLGLKFHDRITEDPDPGDTEIWELHNDTYMPHPIHVHNVEFQVLNREDKMTGAISPPEPWETGFKDTVNATENAITRIKMKFRHEGAFIWHCHILEHEDNEMMRPYHVGPIPLDLPHFGRPHP</sequence>
<name>A0A150T5I9_SORCE</name>
<dbReference type="AlphaFoldDB" id="A0A150T5I9"/>
<dbReference type="SUPFAM" id="SSF49503">
    <property type="entry name" value="Cupredoxins"/>
    <property type="match status" value="3"/>
</dbReference>
<dbReference type="CDD" id="cd13844">
    <property type="entry name" value="CuRO_1_BOD_CotA_like"/>
    <property type="match status" value="1"/>
</dbReference>
<evidence type="ECO:0000259" key="1">
    <source>
        <dbReference type="Pfam" id="PF07731"/>
    </source>
</evidence>
<accession>A0A150T5I9</accession>
<dbReference type="Gene3D" id="2.60.40.420">
    <property type="entry name" value="Cupredoxins - blue copper proteins"/>
    <property type="match status" value="3"/>
</dbReference>
<proteinExistence type="predicted"/>
<evidence type="ECO:0000313" key="3">
    <source>
        <dbReference type="Proteomes" id="UP000075515"/>
    </source>
</evidence>
<dbReference type="PANTHER" id="PTHR48267:SF1">
    <property type="entry name" value="BILIRUBIN OXIDASE"/>
    <property type="match status" value="1"/>
</dbReference>
<dbReference type="CDD" id="cd13868">
    <property type="entry name" value="CuRO_2_CotA_like"/>
    <property type="match status" value="1"/>
</dbReference>
<organism evidence="2 3">
    <name type="scientific">Sorangium cellulosum</name>
    <name type="common">Polyangium cellulosum</name>
    <dbReference type="NCBI Taxonomy" id="56"/>
    <lineage>
        <taxon>Bacteria</taxon>
        <taxon>Pseudomonadati</taxon>
        <taxon>Myxococcota</taxon>
        <taxon>Polyangia</taxon>
        <taxon>Polyangiales</taxon>
        <taxon>Polyangiaceae</taxon>
        <taxon>Sorangium</taxon>
    </lineage>
</organism>
<dbReference type="Proteomes" id="UP000075515">
    <property type="component" value="Unassembled WGS sequence"/>
</dbReference>
<dbReference type="InterPro" id="IPR011706">
    <property type="entry name" value="Cu-oxidase_C"/>
</dbReference>
<reference evidence="2 3" key="1">
    <citation type="submission" date="2014-02" db="EMBL/GenBank/DDBJ databases">
        <title>The small core and large imbalanced accessory genome model reveals a collaborative survival strategy of Sorangium cellulosum strains in nature.</title>
        <authorList>
            <person name="Han K."/>
            <person name="Peng R."/>
            <person name="Blom J."/>
            <person name="Li Y.-Z."/>
        </authorList>
    </citation>
    <scope>NUCLEOTIDE SEQUENCE [LARGE SCALE GENOMIC DNA]</scope>
    <source>
        <strain evidence="2 3">So0149</strain>
    </source>
</reference>
<comment type="caution">
    <text evidence="2">The sequence shown here is derived from an EMBL/GenBank/DDBJ whole genome shotgun (WGS) entry which is preliminary data.</text>
</comment>
<feature type="domain" description="Plastocyanin-like" evidence="1">
    <location>
        <begin position="545"/>
        <end position="648"/>
    </location>
</feature>
<protein>
    <submittedName>
        <fullName evidence="2">Bilirubin oxidase</fullName>
    </submittedName>
</protein>
<dbReference type="PANTHER" id="PTHR48267">
    <property type="entry name" value="CUPREDOXIN SUPERFAMILY PROTEIN"/>
    <property type="match status" value="1"/>
</dbReference>
<gene>
    <name evidence="2" type="ORF">BE18_13330</name>
</gene>
<dbReference type="InterPro" id="IPR008972">
    <property type="entry name" value="Cupredoxin"/>
</dbReference>